<keyword evidence="3" id="KW-0479">Metal-binding</keyword>
<keyword evidence="9" id="KW-0732">Signal</keyword>
<dbReference type="InterPro" id="IPR002974">
    <property type="entry name" value="Cyt_P450_E_CYP52_ascomycetes"/>
</dbReference>
<gene>
    <name evidence="10" type="ORF">BELL_0046g00080</name>
</gene>
<evidence type="ECO:0000256" key="2">
    <source>
        <dbReference type="ARBA" id="ARBA00010617"/>
    </source>
</evidence>
<sequence>MVYILACFLAVWFSFVGVTQLRKDISFVHAFIDRYVEMAIDRQRSSEKTFERISPARYVYLDELVEKTKDKAELRNQMLNLFLPAIDFISSATGFIFFYLARHLDVWMKLREEVISIDDAPITFDLLKSMKYLEFVVNESLCLLAPAGLSIRTWVEDCVLPRGGRPDGKSPILVRPGTEIRIVFHALHKDRDIWGEDAMEFRPERWENFRTTWEYIPFLGGSRICPAQQMALAEVYYFVVRFMQEFKFMENRDPETKFAPGMKLSRYGE</sequence>
<dbReference type="EMBL" id="PQXM01000046">
    <property type="protein sequence ID" value="TGO79027.1"/>
    <property type="molecule type" value="Genomic_DNA"/>
</dbReference>
<dbReference type="InterPro" id="IPR001128">
    <property type="entry name" value="Cyt_P450"/>
</dbReference>
<keyword evidence="11" id="KW-1185">Reference proteome</keyword>
<dbReference type="PANTHER" id="PTHR24287:SF19">
    <property type="entry name" value="CYTOCHROME P450"/>
    <property type="match status" value="1"/>
</dbReference>
<feature type="signal peptide" evidence="9">
    <location>
        <begin position="1"/>
        <end position="21"/>
    </location>
</feature>
<evidence type="ECO:0000256" key="5">
    <source>
        <dbReference type="ARBA" id="ARBA00023004"/>
    </source>
</evidence>
<comment type="similarity">
    <text evidence="2">Belongs to the cytochrome P450 family.</text>
</comment>
<dbReference type="PANTHER" id="PTHR24287">
    <property type="entry name" value="P450, PUTATIVE (EUROFUNG)-RELATED"/>
    <property type="match status" value="1"/>
</dbReference>
<dbReference type="GO" id="GO:0016712">
    <property type="term" value="F:oxidoreductase activity, acting on paired donors, with incorporation or reduction of molecular oxygen, reduced flavin or flavoprotein as one donor, and incorporation of one atom of oxygen"/>
    <property type="evidence" value="ECO:0007669"/>
    <property type="project" value="InterPro"/>
</dbReference>
<evidence type="ECO:0000313" key="11">
    <source>
        <dbReference type="Proteomes" id="UP000297229"/>
    </source>
</evidence>
<reference evidence="10 11" key="1">
    <citation type="submission" date="2017-12" db="EMBL/GenBank/DDBJ databases">
        <title>Comparative genomics of Botrytis spp.</title>
        <authorList>
            <person name="Valero-Jimenez C.A."/>
            <person name="Tapia P."/>
            <person name="Veloso J."/>
            <person name="Silva-Moreno E."/>
            <person name="Staats M."/>
            <person name="Valdes J.H."/>
            <person name="Van Kan J.A.L."/>
        </authorList>
    </citation>
    <scope>NUCLEOTIDE SEQUENCE [LARGE SCALE GENOMIC DNA]</scope>
    <source>
        <strain evidence="10 11">Be9601</strain>
    </source>
</reference>
<dbReference type="Gene3D" id="1.10.630.10">
    <property type="entry name" value="Cytochrome P450"/>
    <property type="match status" value="1"/>
</dbReference>
<keyword evidence="8" id="KW-0812">Transmembrane</keyword>
<accession>A0A4Z1KCF5</accession>
<proteinExistence type="inferred from homology"/>
<keyword evidence="4" id="KW-0560">Oxidoreductase</keyword>
<comment type="cofactor">
    <cofactor evidence="1">
        <name>heme</name>
        <dbReference type="ChEBI" id="CHEBI:30413"/>
    </cofactor>
</comment>
<dbReference type="GO" id="GO:0005506">
    <property type="term" value="F:iron ion binding"/>
    <property type="evidence" value="ECO:0007669"/>
    <property type="project" value="InterPro"/>
</dbReference>
<keyword evidence="7" id="KW-0503">Monooxygenase</keyword>
<keyword evidence="6" id="KW-0843">Virulence</keyword>
<organism evidence="10 11">
    <name type="scientific">Botrytis elliptica</name>
    <dbReference type="NCBI Taxonomy" id="278938"/>
    <lineage>
        <taxon>Eukaryota</taxon>
        <taxon>Fungi</taxon>
        <taxon>Dikarya</taxon>
        <taxon>Ascomycota</taxon>
        <taxon>Pezizomycotina</taxon>
        <taxon>Leotiomycetes</taxon>
        <taxon>Helotiales</taxon>
        <taxon>Sclerotiniaceae</taxon>
        <taxon>Botrytis</taxon>
    </lineage>
</organism>
<dbReference type="PRINTS" id="PR01239">
    <property type="entry name" value="EP450IICYP52"/>
</dbReference>
<keyword evidence="8" id="KW-1133">Transmembrane helix</keyword>
<dbReference type="GO" id="GO:0020037">
    <property type="term" value="F:heme binding"/>
    <property type="evidence" value="ECO:0007669"/>
    <property type="project" value="InterPro"/>
</dbReference>
<evidence type="ECO:0008006" key="12">
    <source>
        <dbReference type="Google" id="ProtNLM"/>
    </source>
</evidence>
<evidence type="ECO:0000256" key="7">
    <source>
        <dbReference type="ARBA" id="ARBA00023033"/>
    </source>
</evidence>
<evidence type="ECO:0000256" key="6">
    <source>
        <dbReference type="ARBA" id="ARBA00023026"/>
    </source>
</evidence>
<keyword evidence="8" id="KW-0472">Membrane</keyword>
<dbReference type="InterPro" id="IPR047146">
    <property type="entry name" value="Cyt_P450_E_CYP52_fungi"/>
</dbReference>
<evidence type="ECO:0000256" key="4">
    <source>
        <dbReference type="ARBA" id="ARBA00023002"/>
    </source>
</evidence>
<evidence type="ECO:0000256" key="1">
    <source>
        <dbReference type="ARBA" id="ARBA00001971"/>
    </source>
</evidence>
<evidence type="ECO:0000313" key="10">
    <source>
        <dbReference type="EMBL" id="TGO79027.1"/>
    </source>
</evidence>
<evidence type="ECO:0000256" key="9">
    <source>
        <dbReference type="SAM" id="SignalP"/>
    </source>
</evidence>
<protein>
    <recommendedName>
        <fullName evidence="12">Cytochrome P450</fullName>
    </recommendedName>
</protein>
<evidence type="ECO:0000256" key="8">
    <source>
        <dbReference type="SAM" id="Phobius"/>
    </source>
</evidence>
<dbReference type="AlphaFoldDB" id="A0A4Z1KCF5"/>
<dbReference type="Proteomes" id="UP000297229">
    <property type="component" value="Unassembled WGS sequence"/>
</dbReference>
<dbReference type="Pfam" id="PF00067">
    <property type="entry name" value="p450"/>
    <property type="match status" value="1"/>
</dbReference>
<feature type="transmembrane region" description="Helical" evidence="8">
    <location>
        <begin position="81"/>
        <end position="101"/>
    </location>
</feature>
<feature type="chain" id="PRO_5021420201" description="Cytochrome P450" evidence="9">
    <location>
        <begin position="22"/>
        <end position="269"/>
    </location>
</feature>
<evidence type="ECO:0000256" key="3">
    <source>
        <dbReference type="ARBA" id="ARBA00022723"/>
    </source>
</evidence>
<dbReference type="STRING" id="278938.A0A4Z1KCF5"/>
<keyword evidence="5" id="KW-0408">Iron</keyword>
<dbReference type="InterPro" id="IPR036396">
    <property type="entry name" value="Cyt_P450_sf"/>
</dbReference>
<comment type="caution">
    <text evidence="10">The sequence shown here is derived from an EMBL/GenBank/DDBJ whole genome shotgun (WGS) entry which is preliminary data.</text>
</comment>
<dbReference type="SUPFAM" id="SSF48264">
    <property type="entry name" value="Cytochrome P450"/>
    <property type="match status" value="1"/>
</dbReference>
<name>A0A4Z1KCF5_9HELO</name>